<dbReference type="Pfam" id="PF03309">
    <property type="entry name" value="Pan_kinase"/>
    <property type="match status" value="1"/>
</dbReference>
<evidence type="ECO:0000256" key="12">
    <source>
        <dbReference type="ARBA" id="ARBA00022958"/>
    </source>
</evidence>
<evidence type="ECO:0000256" key="15">
    <source>
        <dbReference type="ARBA" id="ARBA00040883"/>
    </source>
</evidence>
<comment type="similarity">
    <text evidence="14 16">Belongs to the type III pantothenate kinase family.</text>
</comment>
<dbReference type="Proteomes" id="UP000239867">
    <property type="component" value="Chromosome"/>
</dbReference>
<evidence type="ECO:0000256" key="16">
    <source>
        <dbReference type="HAMAP-Rule" id="MF_01274"/>
    </source>
</evidence>
<evidence type="ECO:0000256" key="11">
    <source>
        <dbReference type="ARBA" id="ARBA00022840"/>
    </source>
</evidence>
<evidence type="ECO:0000313" key="17">
    <source>
        <dbReference type="EMBL" id="AVD70776.1"/>
    </source>
</evidence>
<dbReference type="SUPFAM" id="SSF53067">
    <property type="entry name" value="Actin-like ATPase domain"/>
    <property type="match status" value="2"/>
</dbReference>
<dbReference type="OrthoDB" id="9804707at2"/>
<sequence length="264" mass="28431">MLFVVDVGNAHTVSGLYDGRRLLRSWRMQSHQDRTADELALRYHGLLHMLGLDFTAIQGFIVASVVPALETSWLGFARTALSALRRPPLAVHAGMRFDMEIRVEQPEELGADRIVNAVAAWEQIHAPLIVIDFGTAITFDCVGAGPAYLGGTIHPGIGISLDALASRTAKLPRLDINAIPEQAIGTSTVKAIHSGMLYGFGGLVDRMVEVLGRQMVPEGPVATIATGGMAALVKPYMRSVERVDEELTLKGLALLFARNTGGRP</sequence>
<keyword evidence="18" id="KW-1185">Reference proteome</keyword>
<dbReference type="GO" id="GO:0005737">
    <property type="term" value="C:cytoplasm"/>
    <property type="evidence" value="ECO:0007669"/>
    <property type="project" value="UniProtKB-SubCell"/>
</dbReference>
<evidence type="ECO:0000256" key="4">
    <source>
        <dbReference type="ARBA" id="ARBA00005225"/>
    </source>
</evidence>
<evidence type="ECO:0000256" key="8">
    <source>
        <dbReference type="ARBA" id="ARBA00022679"/>
    </source>
</evidence>
<comment type="caution">
    <text evidence="16">Lacks conserved residue(s) required for the propagation of feature annotation.</text>
</comment>
<dbReference type="GO" id="GO:0046872">
    <property type="term" value="F:metal ion binding"/>
    <property type="evidence" value="ECO:0007669"/>
    <property type="project" value="UniProtKB-KW"/>
</dbReference>
<keyword evidence="7 16" id="KW-0963">Cytoplasm</keyword>
<dbReference type="NCBIfam" id="NF009855">
    <property type="entry name" value="PRK13321.1"/>
    <property type="match status" value="1"/>
</dbReference>
<dbReference type="PANTHER" id="PTHR34265">
    <property type="entry name" value="TYPE III PANTOTHENATE KINASE"/>
    <property type="match status" value="1"/>
</dbReference>
<dbReference type="NCBIfam" id="TIGR00671">
    <property type="entry name" value="baf"/>
    <property type="match status" value="1"/>
</dbReference>
<feature type="binding site" evidence="16">
    <location>
        <begin position="6"/>
        <end position="13"/>
    </location>
    <ligand>
        <name>ATP</name>
        <dbReference type="ChEBI" id="CHEBI:30616"/>
    </ligand>
</feature>
<evidence type="ECO:0000256" key="2">
    <source>
        <dbReference type="ARBA" id="ARBA00001958"/>
    </source>
</evidence>
<feature type="active site" description="Proton acceptor" evidence="16">
    <location>
        <position position="112"/>
    </location>
</feature>
<dbReference type="GO" id="GO:0004594">
    <property type="term" value="F:pantothenate kinase activity"/>
    <property type="evidence" value="ECO:0007669"/>
    <property type="project" value="UniProtKB-UniRule"/>
</dbReference>
<dbReference type="KEGG" id="deo:CAY53_04175"/>
<keyword evidence="10 16" id="KW-0418">Kinase</keyword>
<comment type="cofactor">
    <cofactor evidence="16">
        <name>NH4(+)</name>
        <dbReference type="ChEBI" id="CHEBI:28938"/>
    </cofactor>
    <cofactor evidence="16">
        <name>K(+)</name>
        <dbReference type="ChEBI" id="CHEBI:29103"/>
    </cofactor>
    <text evidence="16">A monovalent cation. Ammonium or potassium.</text>
</comment>
<dbReference type="UniPathway" id="UPA00241">
    <property type="reaction ID" value="UER00352"/>
</dbReference>
<keyword evidence="9 16" id="KW-0547">Nucleotide-binding</keyword>
<evidence type="ECO:0000256" key="1">
    <source>
        <dbReference type="ARBA" id="ARBA00001206"/>
    </source>
</evidence>
<gene>
    <name evidence="16" type="primary">coaX</name>
    <name evidence="17" type="ORF">CAY53_04175</name>
</gene>
<dbReference type="InterPro" id="IPR043129">
    <property type="entry name" value="ATPase_NBD"/>
</dbReference>
<dbReference type="EC" id="2.7.1.33" evidence="6 16"/>
<evidence type="ECO:0000256" key="9">
    <source>
        <dbReference type="ARBA" id="ARBA00022741"/>
    </source>
</evidence>
<protein>
    <recommendedName>
        <fullName evidence="15 16">Type III pantothenate kinase</fullName>
        <ecNumber evidence="6 16">2.7.1.33</ecNumber>
    </recommendedName>
    <alternativeName>
        <fullName evidence="16">PanK-III</fullName>
    </alternativeName>
    <alternativeName>
        <fullName evidence="16">Pantothenic acid kinase</fullName>
    </alternativeName>
</protein>
<dbReference type="RefSeq" id="WP_104936071.1">
    <property type="nucleotide sequence ID" value="NZ_CP021255.1"/>
</dbReference>
<accession>A0A2L1GMB9</accession>
<dbReference type="CDD" id="cd24015">
    <property type="entry name" value="ASKHA_NBD_PanK-III"/>
    <property type="match status" value="1"/>
</dbReference>
<name>A0A2L1GMB9_9BACT</name>
<dbReference type="GO" id="GO:0005524">
    <property type="term" value="F:ATP binding"/>
    <property type="evidence" value="ECO:0007669"/>
    <property type="project" value="UniProtKB-UniRule"/>
</dbReference>
<evidence type="ECO:0000256" key="14">
    <source>
        <dbReference type="ARBA" id="ARBA00038036"/>
    </source>
</evidence>
<reference evidence="17 18" key="1">
    <citation type="journal article" date="2018" name="MBio">
        <title>Insights into the evolution of host association through the isolation and characterization of a novel human periodontal pathobiont, Desulfobulbus oralis.</title>
        <authorList>
            <person name="Cross K.L."/>
            <person name="Chirania P."/>
            <person name="Xiong W."/>
            <person name="Beall C.J."/>
            <person name="Elkins J.G."/>
            <person name="Giannone R.J."/>
            <person name="Griffen A.L."/>
            <person name="Guss A.M."/>
            <person name="Hettich R.L."/>
            <person name="Joshi S.S."/>
            <person name="Mokrzan E.M."/>
            <person name="Martin R.K."/>
            <person name="Zhulin I.B."/>
            <person name="Leys E.J."/>
            <person name="Podar M."/>
        </authorList>
    </citation>
    <scope>NUCLEOTIDE SEQUENCE [LARGE SCALE GENOMIC DNA]</scope>
    <source>
        <strain evidence="17 18">ORNL</strain>
    </source>
</reference>
<dbReference type="AlphaFoldDB" id="A0A2L1GMB9"/>
<comment type="function">
    <text evidence="16">Catalyzes the phosphorylation of pantothenate (Pan), the first step in CoA biosynthesis.</text>
</comment>
<evidence type="ECO:0000256" key="6">
    <source>
        <dbReference type="ARBA" id="ARBA00012102"/>
    </source>
</evidence>
<dbReference type="InterPro" id="IPR004619">
    <property type="entry name" value="Type_III_PanK"/>
</dbReference>
<dbReference type="EMBL" id="CP021255">
    <property type="protein sequence ID" value="AVD70776.1"/>
    <property type="molecule type" value="Genomic_DNA"/>
</dbReference>
<comment type="catalytic activity">
    <reaction evidence="1 16">
        <text>(R)-pantothenate + ATP = (R)-4'-phosphopantothenate + ADP + H(+)</text>
        <dbReference type="Rhea" id="RHEA:16373"/>
        <dbReference type="ChEBI" id="CHEBI:10986"/>
        <dbReference type="ChEBI" id="CHEBI:15378"/>
        <dbReference type="ChEBI" id="CHEBI:29032"/>
        <dbReference type="ChEBI" id="CHEBI:30616"/>
        <dbReference type="ChEBI" id="CHEBI:456216"/>
        <dbReference type="EC" id="2.7.1.33"/>
    </reaction>
</comment>
<evidence type="ECO:0000256" key="5">
    <source>
        <dbReference type="ARBA" id="ARBA00011738"/>
    </source>
</evidence>
<keyword evidence="12 16" id="KW-0630">Potassium</keyword>
<comment type="cofactor">
    <cofactor evidence="2">
        <name>K(+)</name>
        <dbReference type="ChEBI" id="CHEBI:29103"/>
    </cofactor>
</comment>
<dbReference type="GO" id="GO:0015937">
    <property type="term" value="P:coenzyme A biosynthetic process"/>
    <property type="evidence" value="ECO:0007669"/>
    <property type="project" value="UniProtKB-UniRule"/>
</dbReference>
<keyword evidence="13 16" id="KW-0173">Coenzyme A biosynthesis</keyword>
<comment type="pathway">
    <text evidence="4 16">Cofactor biosynthesis; coenzyme A biosynthesis; CoA from (R)-pantothenate: step 1/5.</text>
</comment>
<proteinExistence type="inferred from homology"/>
<feature type="binding site" evidence="16">
    <location>
        <position position="135"/>
    </location>
    <ligand>
        <name>ATP</name>
        <dbReference type="ChEBI" id="CHEBI:30616"/>
    </ligand>
</feature>
<evidence type="ECO:0000256" key="7">
    <source>
        <dbReference type="ARBA" id="ARBA00022490"/>
    </source>
</evidence>
<comment type="subcellular location">
    <subcellularLocation>
        <location evidence="3 16">Cytoplasm</location>
    </subcellularLocation>
</comment>
<keyword evidence="8 16" id="KW-0808">Transferase</keyword>
<evidence type="ECO:0000256" key="3">
    <source>
        <dbReference type="ARBA" id="ARBA00004496"/>
    </source>
</evidence>
<organism evidence="17 18">
    <name type="scientific">Desulfobulbus oralis</name>
    <dbReference type="NCBI Taxonomy" id="1986146"/>
    <lineage>
        <taxon>Bacteria</taxon>
        <taxon>Pseudomonadati</taxon>
        <taxon>Thermodesulfobacteriota</taxon>
        <taxon>Desulfobulbia</taxon>
        <taxon>Desulfobulbales</taxon>
        <taxon>Desulfobulbaceae</taxon>
        <taxon>Desulfobulbus</taxon>
    </lineage>
</organism>
<keyword evidence="16" id="KW-0479">Metal-binding</keyword>
<feature type="binding site" evidence="16">
    <location>
        <position position="188"/>
    </location>
    <ligand>
        <name>substrate</name>
    </ligand>
</feature>
<keyword evidence="11 16" id="KW-0067">ATP-binding</keyword>
<feature type="binding site" evidence="16">
    <location>
        <begin position="110"/>
        <end position="113"/>
    </location>
    <ligand>
        <name>substrate</name>
    </ligand>
</feature>
<dbReference type="Gene3D" id="3.30.420.40">
    <property type="match status" value="2"/>
</dbReference>
<dbReference type="HAMAP" id="MF_01274">
    <property type="entry name" value="Pantothen_kinase_3"/>
    <property type="match status" value="1"/>
</dbReference>
<evidence type="ECO:0000313" key="18">
    <source>
        <dbReference type="Proteomes" id="UP000239867"/>
    </source>
</evidence>
<comment type="subunit">
    <text evidence="5 16">Homodimer.</text>
</comment>
<feature type="binding site" evidence="16">
    <location>
        <position position="132"/>
    </location>
    <ligand>
        <name>K(+)</name>
        <dbReference type="ChEBI" id="CHEBI:29103"/>
    </ligand>
</feature>
<dbReference type="PANTHER" id="PTHR34265:SF1">
    <property type="entry name" value="TYPE III PANTOTHENATE KINASE"/>
    <property type="match status" value="1"/>
</dbReference>
<evidence type="ECO:0000256" key="10">
    <source>
        <dbReference type="ARBA" id="ARBA00022777"/>
    </source>
</evidence>
<evidence type="ECO:0000256" key="13">
    <source>
        <dbReference type="ARBA" id="ARBA00022993"/>
    </source>
</evidence>